<gene>
    <name evidence="2" type="ORF">IRI77_16025</name>
</gene>
<accession>A0A7S7NX31</accession>
<evidence type="ECO:0000259" key="1">
    <source>
        <dbReference type="Pfam" id="PF01370"/>
    </source>
</evidence>
<dbReference type="SUPFAM" id="SSF51735">
    <property type="entry name" value="NAD(P)-binding Rossmann-fold domains"/>
    <property type="match status" value="1"/>
</dbReference>
<proteinExistence type="predicted"/>
<dbReference type="InterPro" id="IPR051783">
    <property type="entry name" value="NAD(P)-dependent_oxidoreduct"/>
</dbReference>
<evidence type="ECO:0000313" key="3">
    <source>
        <dbReference type="Proteomes" id="UP000593892"/>
    </source>
</evidence>
<dbReference type="GO" id="GO:0005737">
    <property type="term" value="C:cytoplasm"/>
    <property type="evidence" value="ECO:0007669"/>
    <property type="project" value="TreeGrafter"/>
</dbReference>
<dbReference type="KEGG" id="pfer:IRI77_16025"/>
<dbReference type="Gene3D" id="3.40.50.720">
    <property type="entry name" value="NAD(P)-binding Rossmann-like Domain"/>
    <property type="match status" value="1"/>
</dbReference>
<dbReference type="Pfam" id="PF01370">
    <property type="entry name" value="Epimerase"/>
    <property type="match status" value="1"/>
</dbReference>
<protein>
    <submittedName>
        <fullName evidence="2">NAD-dependent epimerase/dehydratase family protein</fullName>
    </submittedName>
</protein>
<dbReference type="PANTHER" id="PTHR48079:SF6">
    <property type="entry name" value="NAD(P)-BINDING DOMAIN-CONTAINING PROTEIN-RELATED"/>
    <property type="match status" value="1"/>
</dbReference>
<dbReference type="AlphaFoldDB" id="A0A7S7NX31"/>
<feature type="domain" description="NAD-dependent epimerase/dehydratase" evidence="1">
    <location>
        <begin position="7"/>
        <end position="191"/>
    </location>
</feature>
<dbReference type="PANTHER" id="PTHR48079">
    <property type="entry name" value="PROTEIN YEEZ"/>
    <property type="match status" value="1"/>
</dbReference>
<dbReference type="EMBL" id="CP063849">
    <property type="protein sequence ID" value="QOY91396.1"/>
    <property type="molecule type" value="Genomic_DNA"/>
</dbReference>
<dbReference type="InterPro" id="IPR036291">
    <property type="entry name" value="NAD(P)-bd_dom_sf"/>
</dbReference>
<dbReference type="InterPro" id="IPR001509">
    <property type="entry name" value="Epimerase_deHydtase"/>
</dbReference>
<dbReference type="Proteomes" id="UP000593892">
    <property type="component" value="Chromosome"/>
</dbReference>
<organism evidence="2 3">
    <name type="scientific">Paludibaculum fermentans</name>
    <dbReference type="NCBI Taxonomy" id="1473598"/>
    <lineage>
        <taxon>Bacteria</taxon>
        <taxon>Pseudomonadati</taxon>
        <taxon>Acidobacteriota</taxon>
        <taxon>Terriglobia</taxon>
        <taxon>Bryobacterales</taxon>
        <taxon>Bryobacteraceae</taxon>
        <taxon>Paludibaculum</taxon>
    </lineage>
</organism>
<dbReference type="GO" id="GO:0004029">
    <property type="term" value="F:aldehyde dehydrogenase (NAD+) activity"/>
    <property type="evidence" value="ECO:0007669"/>
    <property type="project" value="TreeGrafter"/>
</dbReference>
<name>A0A7S7NX31_PALFE</name>
<reference evidence="2 3" key="1">
    <citation type="submission" date="2020-10" db="EMBL/GenBank/DDBJ databases">
        <title>Complete genome sequence of Paludibaculum fermentans P105T, a facultatively anaerobic acidobacterium capable of dissimilatory Fe(III) reduction.</title>
        <authorList>
            <person name="Dedysh S.N."/>
            <person name="Beletsky A.V."/>
            <person name="Kulichevskaya I.S."/>
            <person name="Mardanov A.V."/>
            <person name="Ravin N.V."/>
        </authorList>
    </citation>
    <scope>NUCLEOTIDE SEQUENCE [LARGE SCALE GENOMIC DNA]</scope>
    <source>
        <strain evidence="2 3">P105</strain>
    </source>
</reference>
<evidence type="ECO:0000313" key="2">
    <source>
        <dbReference type="EMBL" id="QOY91396.1"/>
    </source>
</evidence>
<sequence length="269" mass="28710">MTAGPFLILGCGYTGRRVAQRLTAQGCDVWATSRSGVDLPGVHSVRLDSEDPATVDTLAQQLPDGLTVLHSLPVPHNLADPTPRILGVLGNKPRRIVYLSTTGVYGAQHEVDEHTPAAPLSPSSLLRVNTEKLVLNGPWSGMVLRPAAIYGPGRGAHVSIPRGTFHLAGDGMNYVSRIHVDDLAALTGAALFANATGAWPVADEEPARSRDLAAFVCALLDCPMPQSVSKEQLHETRRADRRVDGRAVCGLLAVRLHYPSYRQGIPASL</sequence>
<dbReference type="RefSeq" id="WP_194453050.1">
    <property type="nucleotide sequence ID" value="NZ_CP063849.1"/>
</dbReference>
<keyword evidence="3" id="KW-1185">Reference proteome</keyword>